<dbReference type="Gene3D" id="3.90.190.10">
    <property type="entry name" value="Protein tyrosine phosphatase superfamily"/>
    <property type="match status" value="1"/>
</dbReference>
<dbReference type="Proteomes" id="UP000504632">
    <property type="component" value="Chromosome 15"/>
</dbReference>
<feature type="domain" description="Tyrosine-protein phosphatase" evidence="1">
    <location>
        <begin position="141"/>
        <end position="284"/>
    </location>
</feature>
<dbReference type="GO" id="GO:0004864">
    <property type="term" value="F:protein phosphatase inhibitor activity"/>
    <property type="evidence" value="ECO:0007669"/>
    <property type="project" value="TreeGrafter"/>
</dbReference>
<dbReference type="SMART" id="SM00450">
    <property type="entry name" value="RHOD"/>
    <property type="match status" value="1"/>
</dbReference>
<protein>
    <submittedName>
        <fullName evidence="4">Serine/threonine/tyrosine-interacting-like protein 1</fullName>
    </submittedName>
</protein>
<dbReference type="InParanoid" id="A0A6J2WXR5"/>
<evidence type="ECO:0000313" key="4">
    <source>
        <dbReference type="RefSeq" id="XP_030648986.1"/>
    </source>
</evidence>
<dbReference type="AlphaFoldDB" id="A0A6J2WXR5"/>
<dbReference type="Pfam" id="PF00581">
    <property type="entry name" value="Rhodanese"/>
    <property type="match status" value="1"/>
</dbReference>
<dbReference type="CDD" id="cd14517">
    <property type="entry name" value="DSP_STYXL1"/>
    <property type="match status" value="1"/>
</dbReference>
<dbReference type="SMART" id="SM00195">
    <property type="entry name" value="DSPc"/>
    <property type="match status" value="1"/>
</dbReference>
<dbReference type="Pfam" id="PF00782">
    <property type="entry name" value="DSPc"/>
    <property type="match status" value="1"/>
</dbReference>
<dbReference type="GO" id="GO:0001691">
    <property type="term" value="F:pseudophosphatase activity"/>
    <property type="evidence" value="ECO:0007669"/>
    <property type="project" value="TreeGrafter"/>
</dbReference>
<dbReference type="InterPro" id="IPR000340">
    <property type="entry name" value="Dual-sp_phosphatase_cat-dom"/>
</dbReference>
<feature type="domain" description="Rhodanese" evidence="2">
    <location>
        <begin position="31"/>
        <end position="124"/>
    </location>
</feature>
<dbReference type="InterPro" id="IPR053272">
    <property type="entry name" value="STY_interacting-like"/>
</dbReference>
<dbReference type="GO" id="GO:2001244">
    <property type="term" value="P:positive regulation of intrinsic apoptotic signaling pathway"/>
    <property type="evidence" value="ECO:0007669"/>
    <property type="project" value="TreeGrafter"/>
</dbReference>
<dbReference type="SUPFAM" id="SSF52821">
    <property type="entry name" value="Rhodanese/Cell cycle control phosphatase"/>
    <property type="match status" value="1"/>
</dbReference>
<dbReference type="RefSeq" id="XP_030648986.1">
    <property type="nucleotide sequence ID" value="XM_030793126.1"/>
</dbReference>
<evidence type="ECO:0000259" key="2">
    <source>
        <dbReference type="PROSITE" id="PS50206"/>
    </source>
</evidence>
<dbReference type="CTD" id="51657"/>
<dbReference type="InterPro" id="IPR020422">
    <property type="entry name" value="TYR_PHOSPHATASE_DUAL_dom"/>
</dbReference>
<name>A0A6J2WXR5_CHACN</name>
<dbReference type="Gene3D" id="3.40.250.10">
    <property type="entry name" value="Rhodanese-like domain"/>
    <property type="match status" value="1"/>
</dbReference>
<proteinExistence type="predicted"/>
<dbReference type="InterPro" id="IPR036873">
    <property type="entry name" value="Rhodanese-like_dom_sf"/>
</dbReference>
<dbReference type="PANTHER" id="PTHR46659:SF1">
    <property type="entry name" value="SERINE_THREONINE_TYROSINE-INTERACTING-LIKE PROTEIN 1"/>
    <property type="match status" value="1"/>
</dbReference>
<dbReference type="InterPro" id="IPR029021">
    <property type="entry name" value="Prot-tyrosine_phosphatase-like"/>
</dbReference>
<dbReference type="GO" id="GO:0005739">
    <property type="term" value="C:mitochondrion"/>
    <property type="evidence" value="ECO:0007669"/>
    <property type="project" value="TreeGrafter"/>
</dbReference>
<dbReference type="PROSITE" id="PS50206">
    <property type="entry name" value="RHODANESE_3"/>
    <property type="match status" value="1"/>
</dbReference>
<dbReference type="PANTHER" id="PTHR46659">
    <property type="entry name" value="SERINE/THREONINE/TYROSINE-INTERACTING-LIKE PROTEIN 1"/>
    <property type="match status" value="1"/>
</dbReference>
<evidence type="ECO:0000313" key="3">
    <source>
        <dbReference type="Proteomes" id="UP000504632"/>
    </source>
</evidence>
<dbReference type="GO" id="GO:0062030">
    <property type="term" value="P:negative regulation of stress granule assembly"/>
    <property type="evidence" value="ECO:0007669"/>
    <property type="project" value="TreeGrafter"/>
</dbReference>
<keyword evidence="3" id="KW-1185">Reference proteome</keyword>
<dbReference type="FunFam" id="3.90.190.10:FF:000082">
    <property type="entry name" value="Serine/threonine/tyrosine-interacting-like protein 1"/>
    <property type="match status" value="1"/>
</dbReference>
<dbReference type="OrthoDB" id="10252009at2759"/>
<accession>A0A6J2WXR5</accession>
<dbReference type="InterPro" id="IPR001763">
    <property type="entry name" value="Rhodanese-like_dom"/>
</dbReference>
<reference evidence="4" key="1">
    <citation type="submission" date="2025-08" db="UniProtKB">
        <authorList>
            <consortium name="RefSeq"/>
        </authorList>
    </citation>
    <scope>IDENTIFICATION</scope>
</reference>
<dbReference type="SUPFAM" id="SSF52799">
    <property type="entry name" value="(Phosphotyrosine protein) phosphatases II"/>
    <property type="match status" value="1"/>
</dbReference>
<organism evidence="3 4">
    <name type="scientific">Chanos chanos</name>
    <name type="common">Milkfish</name>
    <name type="synonym">Mugil chanos</name>
    <dbReference type="NCBI Taxonomy" id="29144"/>
    <lineage>
        <taxon>Eukaryota</taxon>
        <taxon>Metazoa</taxon>
        <taxon>Chordata</taxon>
        <taxon>Craniata</taxon>
        <taxon>Vertebrata</taxon>
        <taxon>Euteleostomi</taxon>
        <taxon>Actinopterygii</taxon>
        <taxon>Neopterygii</taxon>
        <taxon>Teleostei</taxon>
        <taxon>Ostariophysi</taxon>
        <taxon>Gonorynchiformes</taxon>
        <taxon>Chanidae</taxon>
        <taxon>Chanos</taxon>
    </lineage>
</organism>
<dbReference type="PROSITE" id="PS50054">
    <property type="entry name" value="TYR_PHOSPHATASE_DUAL"/>
    <property type="match status" value="1"/>
</dbReference>
<dbReference type="GeneID" id="115829013"/>
<gene>
    <name evidence="4" type="primary">styxl1</name>
</gene>
<dbReference type="GO" id="GO:0019903">
    <property type="term" value="F:protein phosphatase binding"/>
    <property type="evidence" value="ECO:0007669"/>
    <property type="project" value="TreeGrafter"/>
</dbReference>
<evidence type="ECO:0000259" key="1">
    <source>
        <dbReference type="PROSITE" id="PS50054"/>
    </source>
</evidence>
<sequence length="295" mass="33758">MTETVLCEPSELYNILNQYMRFSRLTETNYLCLIDIREEHEYNDGHIITARNVKWSSQGKHVMPFGVEIESMRYIVVYDSVTCSLQKTGPVTECADSLAKASRYPVKILAGGYEKFAALYPFLRTMKSVYTIRELESLKPYPVEILPKQLYMGDYKQATNPNMLRDLKLSALVNVSEESVLTFEKGNCAVLDIRVADSVKADLYTCFEQVCSFTDSHLRSGRAVLIFSRHGISRCSTLTMAFLIHHLKYSLKAAWEHVQDCKTNMRPNRGFVQQLSDWETHVLGSRITDTAEPSY</sequence>